<comment type="similarity">
    <text evidence="2 10">Belongs to the TRAFAC class TrmE-Era-EngA-EngB-Septin-like GTPase superfamily. EngB GTPase family.</text>
</comment>
<protein>
    <recommendedName>
        <fullName evidence="10">Probable GTP-binding protein EngB</fullName>
    </recommendedName>
</protein>
<dbReference type="Pfam" id="PF01926">
    <property type="entry name" value="MMR_HSR1"/>
    <property type="match status" value="1"/>
</dbReference>
<evidence type="ECO:0000256" key="4">
    <source>
        <dbReference type="ARBA" id="ARBA00022723"/>
    </source>
</evidence>
<name>A0A0J8D9M4_CLOCY</name>
<keyword evidence="7 10" id="KW-0342">GTP-binding</keyword>
<dbReference type="GO" id="GO:0005829">
    <property type="term" value="C:cytosol"/>
    <property type="evidence" value="ECO:0007669"/>
    <property type="project" value="TreeGrafter"/>
</dbReference>
<feature type="domain" description="EngB-type G" evidence="11">
    <location>
        <begin position="22"/>
        <end position="195"/>
    </location>
</feature>
<keyword evidence="9 10" id="KW-0131">Cell cycle</keyword>
<keyword evidence="13" id="KW-1185">Reference proteome</keyword>
<sequence length="196" mass="21986">MIIKKSDIYATAVSPSQYPETGLPEVAFAGRSNVGKSSLINSLVNRKSLARTSSTPGKTRVINFFGVNDALYLVDLPGYGYAKVAKDEKAKWGGMIEAYLNSREQLKLVILLVDVRHEPTKDDKLMFDWMKATGSQMVVVATKADKLTRNHRNKSLVQIRKSLQMSSSDILLHFSSQTKEGRDELWEVIKDYSNIE</sequence>
<accession>A0A0J8D9M4</accession>
<dbReference type="Proteomes" id="UP000036756">
    <property type="component" value="Unassembled WGS sequence"/>
</dbReference>
<dbReference type="InterPro" id="IPR027417">
    <property type="entry name" value="P-loop_NTPase"/>
</dbReference>
<comment type="caution">
    <text evidence="12">The sequence shown here is derived from an EMBL/GenBank/DDBJ whole genome shotgun (WGS) entry which is preliminary data.</text>
</comment>
<dbReference type="InterPro" id="IPR019987">
    <property type="entry name" value="GTP-bd_ribosome_bio_YsxC"/>
</dbReference>
<dbReference type="InterPro" id="IPR006073">
    <property type="entry name" value="GTP-bd"/>
</dbReference>
<evidence type="ECO:0000256" key="6">
    <source>
        <dbReference type="ARBA" id="ARBA00022842"/>
    </source>
</evidence>
<dbReference type="OrthoDB" id="9804921at2"/>
<dbReference type="NCBIfam" id="TIGR03598">
    <property type="entry name" value="GTPase_YsxC"/>
    <property type="match status" value="1"/>
</dbReference>
<comment type="cofactor">
    <cofactor evidence="1">
        <name>Mg(2+)</name>
        <dbReference type="ChEBI" id="CHEBI:18420"/>
    </cofactor>
</comment>
<keyword evidence="4" id="KW-0479">Metal-binding</keyword>
<dbReference type="NCBIfam" id="TIGR00231">
    <property type="entry name" value="small_GTP"/>
    <property type="match status" value="1"/>
</dbReference>
<dbReference type="HAMAP" id="MF_00321">
    <property type="entry name" value="GTPase_EngB"/>
    <property type="match status" value="1"/>
</dbReference>
<dbReference type="GO" id="GO:0005525">
    <property type="term" value="F:GTP binding"/>
    <property type="evidence" value="ECO:0007669"/>
    <property type="project" value="UniProtKB-UniRule"/>
</dbReference>
<dbReference type="Gene3D" id="3.40.50.300">
    <property type="entry name" value="P-loop containing nucleotide triphosphate hydrolases"/>
    <property type="match status" value="1"/>
</dbReference>
<reference evidence="12 13" key="1">
    <citation type="submission" date="2015-06" db="EMBL/GenBank/DDBJ databases">
        <title>Draft genome sequence of the purine-degrading Clostridium cylindrosporum HC-1 (DSM 605).</title>
        <authorList>
            <person name="Poehlein A."/>
            <person name="Schiel-Bengelsdorf B."/>
            <person name="Bengelsdorf F."/>
            <person name="Daniel R."/>
            <person name="Duerre P."/>
        </authorList>
    </citation>
    <scope>NUCLEOTIDE SEQUENCE [LARGE SCALE GENOMIC DNA]</scope>
    <source>
        <strain evidence="12 13">DSM 605</strain>
    </source>
</reference>
<dbReference type="STRING" id="1121307.CLCY_11c00890"/>
<comment type="function">
    <text evidence="10">Necessary for normal cell division and for the maintenance of normal septation.</text>
</comment>
<gene>
    <name evidence="10 12" type="primary">engB</name>
    <name evidence="12" type="ORF">CLCY_11c00890</name>
</gene>
<evidence type="ECO:0000256" key="7">
    <source>
        <dbReference type="ARBA" id="ARBA00023134"/>
    </source>
</evidence>
<keyword evidence="6" id="KW-0460">Magnesium</keyword>
<dbReference type="PATRIC" id="fig|1121307.3.peg.206"/>
<proteinExistence type="inferred from homology"/>
<dbReference type="CDD" id="cd01876">
    <property type="entry name" value="YihA_EngB"/>
    <property type="match status" value="1"/>
</dbReference>
<dbReference type="FunFam" id="3.40.50.300:FF:000098">
    <property type="entry name" value="Probable GTP-binding protein EngB"/>
    <property type="match status" value="1"/>
</dbReference>
<dbReference type="RefSeq" id="WP_048569768.1">
    <property type="nucleotide sequence ID" value="NZ_LFVU01000005.1"/>
</dbReference>
<dbReference type="PROSITE" id="PS51706">
    <property type="entry name" value="G_ENGB"/>
    <property type="match status" value="1"/>
</dbReference>
<evidence type="ECO:0000256" key="3">
    <source>
        <dbReference type="ARBA" id="ARBA00022618"/>
    </source>
</evidence>
<dbReference type="PANTHER" id="PTHR11649:SF13">
    <property type="entry name" value="ENGB-TYPE G DOMAIN-CONTAINING PROTEIN"/>
    <property type="match status" value="1"/>
</dbReference>
<dbReference type="InterPro" id="IPR005225">
    <property type="entry name" value="Small_GTP-bd"/>
</dbReference>
<dbReference type="PANTHER" id="PTHR11649">
    <property type="entry name" value="MSS1/TRME-RELATED GTP-BINDING PROTEIN"/>
    <property type="match status" value="1"/>
</dbReference>
<evidence type="ECO:0000313" key="12">
    <source>
        <dbReference type="EMBL" id="KMT22755.1"/>
    </source>
</evidence>
<dbReference type="EMBL" id="LFVU01000005">
    <property type="protein sequence ID" value="KMT22755.1"/>
    <property type="molecule type" value="Genomic_DNA"/>
</dbReference>
<evidence type="ECO:0000313" key="13">
    <source>
        <dbReference type="Proteomes" id="UP000036756"/>
    </source>
</evidence>
<evidence type="ECO:0000256" key="2">
    <source>
        <dbReference type="ARBA" id="ARBA00009638"/>
    </source>
</evidence>
<keyword evidence="5 10" id="KW-0547">Nucleotide-binding</keyword>
<keyword evidence="3 10" id="KW-0132">Cell division</keyword>
<evidence type="ECO:0000256" key="10">
    <source>
        <dbReference type="HAMAP-Rule" id="MF_00321"/>
    </source>
</evidence>
<evidence type="ECO:0000256" key="1">
    <source>
        <dbReference type="ARBA" id="ARBA00001946"/>
    </source>
</evidence>
<evidence type="ECO:0000256" key="8">
    <source>
        <dbReference type="ARBA" id="ARBA00023210"/>
    </source>
</evidence>
<organism evidence="12 13">
    <name type="scientific">Clostridium cylindrosporum DSM 605</name>
    <dbReference type="NCBI Taxonomy" id="1121307"/>
    <lineage>
        <taxon>Bacteria</taxon>
        <taxon>Bacillati</taxon>
        <taxon>Bacillota</taxon>
        <taxon>Clostridia</taxon>
        <taxon>Eubacteriales</taxon>
        <taxon>Clostridiaceae</taxon>
        <taxon>Clostridium</taxon>
    </lineage>
</organism>
<dbReference type="GO" id="GO:0046872">
    <property type="term" value="F:metal ion binding"/>
    <property type="evidence" value="ECO:0007669"/>
    <property type="project" value="UniProtKB-KW"/>
</dbReference>
<dbReference type="InterPro" id="IPR030393">
    <property type="entry name" value="G_ENGB_dom"/>
</dbReference>
<dbReference type="AlphaFoldDB" id="A0A0J8D9M4"/>
<keyword evidence="8 10" id="KW-0717">Septation</keyword>
<dbReference type="GO" id="GO:0000917">
    <property type="term" value="P:division septum assembly"/>
    <property type="evidence" value="ECO:0007669"/>
    <property type="project" value="UniProtKB-KW"/>
</dbReference>
<evidence type="ECO:0000259" key="11">
    <source>
        <dbReference type="PROSITE" id="PS51706"/>
    </source>
</evidence>
<evidence type="ECO:0000256" key="9">
    <source>
        <dbReference type="ARBA" id="ARBA00023306"/>
    </source>
</evidence>
<evidence type="ECO:0000256" key="5">
    <source>
        <dbReference type="ARBA" id="ARBA00022741"/>
    </source>
</evidence>
<dbReference type="SUPFAM" id="SSF52540">
    <property type="entry name" value="P-loop containing nucleoside triphosphate hydrolases"/>
    <property type="match status" value="1"/>
</dbReference>